<protein>
    <submittedName>
        <fullName evidence="1">Uncharacterized protein</fullName>
    </submittedName>
</protein>
<dbReference type="AlphaFoldDB" id="A0A3Q7FUW1"/>
<dbReference type="Proteomes" id="UP000004994">
    <property type="component" value="Chromosome 3"/>
</dbReference>
<dbReference type="STRING" id="4081.A0A3Q7FUW1"/>
<evidence type="ECO:0000313" key="2">
    <source>
        <dbReference type="Proteomes" id="UP000004994"/>
    </source>
</evidence>
<dbReference type="Gramene" id="Solyc03g117245.1.1">
    <property type="protein sequence ID" value="Solyc03g117245.1.1"/>
    <property type="gene ID" value="Solyc03g117245.1"/>
</dbReference>
<evidence type="ECO:0000313" key="1">
    <source>
        <dbReference type="EnsemblPlants" id="Solyc03g117245.1.1"/>
    </source>
</evidence>
<reference evidence="1" key="1">
    <citation type="journal article" date="2012" name="Nature">
        <title>The tomato genome sequence provides insights into fleshy fruit evolution.</title>
        <authorList>
            <consortium name="Tomato Genome Consortium"/>
        </authorList>
    </citation>
    <scope>NUCLEOTIDE SEQUENCE [LARGE SCALE GENOMIC DNA]</scope>
    <source>
        <strain evidence="1">cv. Heinz 1706</strain>
    </source>
</reference>
<reference evidence="1" key="2">
    <citation type="submission" date="2019-01" db="UniProtKB">
        <authorList>
            <consortium name="EnsemblPlants"/>
        </authorList>
    </citation>
    <scope>IDENTIFICATION</scope>
    <source>
        <strain evidence="1">cv. Heinz 1706</strain>
    </source>
</reference>
<sequence length="46" mass="5386">MAMEQIFKISKEFKQEVFDKVKQLVDVAGHEYFSYLGQKTQMEAAN</sequence>
<dbReference type="InParanoid" id="A0A3Q7FUW1"/>
<organism evidence="1">
    <name type="scientific">Solanum lycopersicum</name>
    <name type="common">Tomato</name>
    <name type="synonym">Lycopersicon esculentum</name>
    <dbReference type="NCBI Taxonomy" id="4081"/>
    <lineage>
        <taxon>Eukaryota</taxon>
        <taxon>Viridiplantae</taxon>
        <taxon>Streptophyta</taxon>
        <taxon>Embryophyta</taxon>
        <taxon>Tracheophyta</taxon>
        <taxon>Spermatophyta</taxon>
        <taxon>Magnoliopsida</taxon>
        <taxon>eudicotyledons</taxon>
        <taxon>Gunneridae</taxon>
        <taxon>Pentapetalae</taxon>
        <taxon>asterids</taxon>
        <taxon>lamiids</taxon>
        <taxon>Solanales</taxon>
        <taxon>Solanaceae</taxon>
        <taxon>Solanoideae</taxon>
        <taxon>Solaneae</taxon>
        <taxon>Solanum</taxon>
        <taxon>Solanum subgen. Lycopersicon</taxon>
    </lineage>
</organism>
<keyword evidence="2" id="KW-1185">Reference proteome</keyword>
<name>A0A3Q7FUW1_SOLLC</name>
<proteinExistence type="predicted"/>
<accession>A0A3Q7FUW1</accession>
<dbReference type="EnsemblPlants" id="Solyc03g117245.1.1">
    <property type="protein sequence ID" value="Solyc03g117245.1.1"/>
    <property type="gene ID" value="Solyc03g117245.1"/>
</dbReference>